<feature type="region of interest" description="Disordered" evidence="1">
    <location>
        <begin position="90"/>
        <end position="115"/>
    </location>
</feature>
<evidence type="ECO:0000313" key="2">
    <source>
        <dbReference type="EMBL" id="CAF1056569.1"/>
    </source>
</evidence>
<comment type="caution">
    <text evidence="2">The sequence shown here is derived from an EMBL/GenBank/DDBJ whole genome shotgun (WGS) entry which is preliminary data.</text>
</comment>
<evidence type="ECO:0000313" key="3">
    <source>
        <dbReference type="EMBL" id="CAF3825483.1"/>
    </source>
</evidence>
<protein>
    <submittedName>
        <fullName evidence="2">Uncharacterized protein</fullName>
    </submittedName>
</protein>
<dbReference type="EMBL" id="CAJOBC010004378">
    <property type="protein sequence ID" value="CAF3825483.1"/>
    <property type="molecule type" value="Genomic_DNA"/>
</dbReference>
<dbReference type="Proteomes" id="UP000681722">
    <property type="component" value="Unassembled WGS sequence"/>
</dbReference>
<feature type="compositionally biased region" description="Polar residues" evidence="1">
    <location>
        <begin position="104"/>
        <end position="115"/>
    </location>
</feature>
<name>A0A814KZJ2_9BILA</name>
<reference evidence="2" key="1">
    <citation type="submission" date="2021-02" db="EMBL/GenBank/DDBJ databases">
        <authorList>
            <person name="Nowell W R."/>
        </authorList>
    </citation>
    <scope>NUCLEOTIDE SEQUENCE</scope>
</reference>
<sequence>MDSCKKTIQLAPEITLKHRAKLKHCRIDIKAPQIVSQYNTHIGGVDTLDMIVALHLIPFRSRNGIQESYGEYSVQSWNWLRKGKPVYSSRSESVTGPVGPAGILTQTGKIPTKTW</sequence>
<evidence type="ECO:0000313" key="4">
    <source>
        <dbReference type="Proteomes" id="UP000663829"/>
    </source>
</evidence>
<accession>A0A814KZJ2</accession>
<gene>
    <name evidence="2" type="ORF">GPM918_LOCUS16559</name>
    <name evidence="3" type="ORF">SRO942_LOCUS16558</name>
</gene>
<proteinExistence type="predicted"/>
<dbReference type="AlphaFoldDB" id="A0A814KZJ2"/>
<evidence type="ECO:0000256" key="1">
    <source>
        <dbReference type="SAM" id="MobiDB-lite"/>
    </source>
</evidence>
<dbReference type="OrthoDB" id="123207at2759"/>
<dbReference type="EMBL" id="CAJNOQ010004379">
    <property type="protein sequence ID" value="CAF1056569.1"/>
    <property type="molecule type" value="Genomic_DNA"/>
</dbReference>
<organism evidence="2 4">
    <name type="scientific">Didymodactylos carnosus</name>
    <dbReference type="NCBI Taxonomy" id="1234261"/>
    <lineage>
        <taxon>Eukaryota</taxon>
        <taxon>Metazoa</taxon>
        <taxon>Spiralia</taxon>
        <taxon>Gnathifera</taxon>
        <taxon>Rotifera</taxon>
        <taxon>Eurotatoria</taxon>
        <taxon>Bdelloidea</taxon>
        <taxon>Philodinida</taxon>
        <taxon>Philodinidae</taxon>
        <taxon>Didymodactylos</taxon>
    </lineage>
</organism>
<dbReference type="Proteomes" id="UP000663829">
    <property type="component" value="Unassembled WGS sequence"/>
</dbReference>
<keyword evidence="4" id="KW-1185">Reference proteome</keyword>